<gene>
    <name evidence="1" type="ORF">HNR25_001949</name>
</gene>
<keyword evidence="2" id="KW-1185">Reference proteome</keyword>
<evidence type="ECO:0008006" key="3">
    <source>
        <dbReference type="Google" id="ProtNLM"/>
    </source>
</evidence>
<dbReference type="PANTHER" id="PTHR35526">
    <property type="entry name" value="ANTI-SIGMA-F FACTOR RSBW-RELATED"/>
    <property type="match status" value="1"/>
</dbReference>
<sequence length="124" mass="12795">MNESLTVPASAAMVPVVRHGVAALLAGFDRVDDAELIASELVTSAVRASTGAITVGVTDTGTVRIKVTDQRGHRPRRAGDFAVDEDAPDGLGLCSTLADAMGATCFRSGDYTTWAELSPGPALH</sequence>
<accession>A0A841EAW8</accession>
<dbReference type="InterPro" id="IPR036890">
    <property type="entry name" value="HATPase_C_sf"/>
</dbReference>
<reference evidence="1 2" key="1">
    <citation type="submission" date="2020-08" db="EMBL/GenBank/DDBJ databases">
        <title>Sequencing the genomes of 1000 actinobacteria strains.</title>
        <authorList>
            <person name="Klenk H.-P."/>
        </authorList>
    </citation>
    <scope>NUCLEOTIDE SEQUENCE [LARGE SCALE GENOMIC DNA]</scope>
    <source>
        <strain evidence="1 2">DSM 44593</strain>
    </source>
</reference>
<dbReference type="PANTHER" id="PTHR35526:SF3">
    <property type="entry name" value="ANTI-SIGMA-F FACTOR RSBW"/>
    <property type="match status" value="1"/>
</dbReference>
<evidence type="ECO:0000313" key="1">
    <source>
        <dbReference type="EMBL" id="MBB5998198.1"/>
    </source>
</evidence>
<dbReference type="RefSeq" id="WP_184634317.1">
    <property type="nucleotide sequence ID" value="NZ_BAABKT010000019.1"/>
</dbReference>
<comment type="caution">
    <text evidence="1">The sequence shown here is derived from an EMBL/GenBank/DDBJ whole genome shotgun (WGS) entry which is preliminary data.</text>
</comment>
<dbReference type="Proteomes" id="UP000578077">
    <property type="component" value="Unassembled WGS sequence"/>
</dbReference>
<name>A0A841EAW8_9ACTN</name>
<dbReference type="InterPro" id="IPR050267">
    <property type="entry name" value="Anti-sigma-factor_SerPK"/>
</dbReference>
<proteinExistence type="predicted"/>
<dbReference type="EMBL" id="JACHLY010000001">
    <property type="protein sequence ID" value="MBB5998198.1"/>
    <property type="molecule type" value="Genomic_DNA"/>
</dbReference>
<protein>
    <recommendedName>
        <fullName evidence="3">Histidine kinase/HSP90-like ATPase domain-containing protein</fullName>
    </recommendedName>
</protein>
<evidence type="ECO:0000313" key="2">
    <source>
        <dbReference type="Proteomes" id="UP000578077"/>
    </source>
</evidence>
<dbReference type="AlphaFoldDB" id="A0A841EAW8"/>
<organism evidence="1 2">
    <name type="scientific">Streptomonospora salina</name>
    <dbReference type="NCBI Taxonomy" id="104205"/>
    <lineage>
        <taxon>Bacteria</taxon>
        <taxon>Bacillati</taxon>
        <taxon>Actinomycetota</taxon>
        <taxon>Actinomycetes</taxon>
        <taxon>Streptosporangiales</taxon>
        <taxon>Nocardiopsidaceae</taxon>
        <taxon>Streptomonospora</taxon>
    </lineage>
</organism>
<dbReference type="Gene3D" id="3.30.565.10">
    <property type="entry name" value="Histidine kinase-like ATPase, C-terminal domain"/>
    <property type="match status" value="1"/>
</dbReference>